<dbReference type="RefSeq" id="WP_169593569.1">
    <property type="nucleotide sequence ID" value="NZ_VCQU01000013.1"/>
</dbReference>
<dbReference type="AlphaFoldDB" id="A0A848KTF8"/>
<keyword evidence="2" id="KW-1185">Reference proteome</keyword>
<proteinExistence type="predicted"/>
<gene>
    <name evidence="1" type="ORF">FGL95_27760</name>
</gene>
<dbReference type="Proteomes" id="UP000535543">
    <property type="component" value="Unassembled WGS sequence"/>
</dbReference>
<reference evidence="1 2" key="1">
    <citation type="submission" date="2019-05" db="EMBL/GenBank/DDBJ databases">
        <authorList>
            <person name="Lee S.D."/>
        </authorList>
    </citation>
    <scope>NUCLEOTIDE SEQUENCE [LARGE SCALE GENOMIC DNA]</scope>
    <source>
        <strain evidence="1 2">YC2-7</strain>
    </source>
</reference>
<evidence type="ECO:0000313" key="2">
    <source>
        <dbReference type="Proteomes" id="UP000535543"/>
    </source>
</evidence>
<accession>A0A848KTF8</accession>
<reference evidence="1 2" key="2">
    <citation type="submission" date="2020-06" db="EMBL/GenBank/DDBJ databases">
        <title>Antribacter stalactiti gen. nov., sp. nov., a new member of the family Nacardiaceae isolated from a cave.</title>
        <authorList>
            <person name="Kim I.S."/>
        </authorList>
    </citation>
    <scope>NUCLEOTIDE SEQUENCE [LARGE SCALE GENOMIC DNA]</scope>
    <source>
        <strain evidence="1 2">YC2-7</strain>
    </source>
</reference>
<protein>
    <submittedName>
        <fullName evidence="1">Uncharacterized protein</fullName>
    </submittedName>
</protein>
<comment type="caution">
    <text evidence="1">The sequence shown here is derived from an EMBL/GenBank/DDBJ whole genome shotgun (WGS) entry which is preliminary data.</text>
</comment>
<dbReference type="EMBL" id="VCQU01000013">
    <property type="protein sequence ID" value="NMN98837.1"/>
    <property type="molecule type" value="Genomic_DNA"/>
</dbReference>
<evidence type="ECO:0000313" key="1">
    <source>
        <dbReference type="EMBL" id="NMN98837.1"/>
    </source>
</evidence>
<name>A0A848KTF8_9NOCA</name>
<sequence length="466" mass="50805">MFEQPAREALADDVFWKVQFVFTDKSLTNDFAYTVGLAERGLPELYIEATPKQAVSDSPWTLSSQDCAHELNKFARMLLAGELVAGKPIVRTYDRGCTTLDWTPGEPTARDNLEVYCTDPTCKVVPVHAEMRPIDIAPLQDLALEDEARFRAELMQAAIDTVPNPRGLRGFRAPRYIQTSFSCTQTYGPLTPVVEARIYAISQATPEMLTDLLLRGLDAEQAFGPRAVLGVAHAHAKRVSRLPAAWNADAQAVTLVKLLRGRDGNSLVWRTIRKLTGFTKAEDAGGIRRGLSGCLVDAVSALLVATTVEDQLDESTRLAALGPWSSARESSTIAPDKEWWAPPHILDAIRSSVIDLQLDQIRDLHSAWGDLREGSLVPLLRGLAITGARGCLPAKELLFGHPIGFAAMRDPDVDAFLTEFLCCASALLSERAMFSADAVLTFCGPLRAVLPNLEAVMNAPLSEIAA</sequence>
<organism evidence="1 2">
    <name type="scientific">Antrihabitans stalactiti</name>
    <dbReference type="NCBI Taxonomy" id="2584121"/>
    <lineage>
        <taxon>Bacteria</taxon>
        <taxon>Bacillati</taxon>
        <taxon>Actinomycetota</taxon>
        <taxon>Actinomycetes</taxon>
        <taxon>Mycobacteriales</taxon>
        <taxon>Nocardiaceae</taxon>
        <taxon>Antrihabitans</taxon>
    </lineage>
</organism>